<dbReference type="OrthoDB" id="9808397at2"/>
<evidence type="ECO:0000313" key="7">
    <source>
        <dbReference type="Proteomes" id="UP000252415"/>
    </source>
</evidence>
<feature type="domain" description="ChlI/MoxR AAA lid" evidence="5">
    <location>
        <begin position="251"/>
        <end position="319"/>
    </location>
</feature>
<dbReference type="PANTHER" id="PTHR42759:SF5">
    <property type="entry name" value="METHANOL DEHYDROGENASE REGULATOR"/>
    <property type="match status" value="1"/>
</dbReference>
<dbReference type="InterPro" id="IPR050764">
    <property type="entry name" value="CbbQ/NirQ/NorQ/GpvN"/>
</dbReference>
<evidence type="ECO:0000256" key="3">
    <source>
        <dbReference type="ARBA" id="ARBA00061607"/>
    </source>
</evidence>
<dbReference type="InterPro" id="IPR027417">
    <property type="entry name" value="P-loop_NTPase"/>
</dbReference>
<comment type="caution">
    <text evidence="6">The sequence shown here is derived from an EMBL/GenBank/DDBJ whole genome shotgun (WGS) entry which is preliminary data.</text>
</comment>
<dbReference type="RefSeq" id="WP_114378103.1">
    <property type="nucleotide sequence ID" value="NZ_QPJD01000001.1"/>
</dbReference>
<reference evidence="6 7" key="1">
    <citation type="submission" date="2018-07" db="EMBL/GenBank/DDBJ databases">
        <title>Genomic Encyclopedia of Type Strains, Phase III (KMG-III): the genomes of soil and plant-associated and newly described type strains.</title>
        <authorList>
            <person name="Whitman W."/>
        </authorList>
    </citation>
    <scope>NUCLEOTIDE SEQUENCE [LARGE SCALE GENOMIC DNA]</scope>
    <source>
        <strain evidence="6 7">CECT 7506</strain>
    </source>
</reference>
<dbReference type="Gene3D" id="3.40.50.300">
    <property type="entry name" value="P-loop containing nucleotide triphosphate hydrolases"/>
    <property type="match status" value="1"/>
</dbReference>
<dbReference type="PANTHER" id="PTHR42759">
    <property type="entry name" value="MOXR FAMILY PROTEIN"/>
    <property type="match status" value="1"/>
</dbReference>
<accession>A0A368W893</accession>
<dbReference type="PIRSF" id="PIRSF002849">
    <property type="entry name" value="AAA_ATPase_chaperone_MoxR_prd"/>
    <property type="match status" value="1"/>
</dbReference>
<name>A0A368W893_9BACL</name>
<comment type="similarity">
    <text evidence="3">Belongs to the MoxR family.</text>
</comment>
<dbReference type="InterPro" id="IPR041628">
    <property type="entry name" value="ChlI/MoxR_AAA_lid"/>
</dbReference>
<dbReference type="GO" id="GO:0005524">
    <property type="term" value="F:ATP binding"/>
    <property type="evidence" value="ECO:0007669"/>
    <property type="project" value="UniProtKB-KW"/>
</dbReference>
<dbReference type="InterPro" id="IPR011703">
    <property type="entry name" value="ATPase_AAA-3"/>
</dbReference>
<sequence length="343" mass="37985">MISPQFSEDAKEERYSHWPEAPQVLLHRLLVKVESVLLGKQQVIKHTLTALLAGGHVLLEDVPGVGKTLLAQAFARAVGGDFKRIQFTSDMLPADIVGGVVLDTRTSELVYRPGPIMGNVVLADEINRTSPRTQSALLEAMEEKRVTVEGKTRKLPVPFMLIATQNPLSFEGTNTLPEAQLDRFMMRLTIGYPGSAEEKRMLEQYADGNRVEPERLRPVIATEEWLQMQAEARQTHMHPVLLDYMVQVAEATRRAPEVLLGLSPRALRDWLRASQANAYMEGRGYAVPDDLLTTADAVLPHRLSLRYSAAATGADAVNVIRRTIRECPFPAALGSGFGSGKRR</sequence>
<keyword evidence="7" id="KW-1185">Reference proteome</keyword>
<dbReference type="Proteomes" id="UP000252415">
    <property type="component" value="Unassembled WGS sequence"/>
</dbReference>
<dbReference type="Pfam" id="PF17863">
    <property type="entry name" value="AAA_lid_2"/>
    <property type="match status" value="1"/>
</dbReference>
<dbReference type="FunFam" id="3.40.50.300:FF:000640">
    <property type="entry name" value="MoxR family ATPase"/>
    <property type="match status" value="1"/>
</dbReference>
<proteinExistence type="inferred from homology"/>
<evidence type="ECO:0000313" key="6">
    <source>
        <dbReference type="EMBL" id="RCW51855.1"/>
    </source>
</evidence>
<dbReference type="GO" id="GO:0016887">
    <property type="term" value="F:ATP hydrolysis activity"/>
    <property type="evidence" value="ECO:0007669"/>
    <property type="project" value="InterPro"/>
</dbReference>
<dbReference type="EMBL" id="QPJD01000001">
    <property type="protein sequence ID" value="RCW51855.1"/>
    <property type="molecule type" value="Genomic_DNA"/>
</dbReference>
<feature type="domain" description="ATPase AAA-3" evidence="4">
    <location>
        <begin position="56"/>
        <end position="186"/>
    </location>
</feature>
<dbReference type="Gene3D" id="1.10.8.80">
    <property type="entry name" value="Magnesium chelatase subunit I, C-Terminal domain"/>
    <property type="match status" value="1"/>
</dbReference>
<evidence type="ECO:0000256" key="1">
    <source>
        <dbReference type="ARBA" id="ARBA00022741"/>
    </source>
</evidence>
<keyword evidence="1" id="KW-0547">Nucleotide-binding</keyword>
<evidence type="ECO:0000259" key="5">
    <source>
        <dbReference type="Pfam" id="PF17863"/>
    </source>
</evidence>
<dbReference type="AlphaFoldDB" id="A0A368W893"/>
<evidence type="ECO:0000256" key="2">
    <source>
        <dbReference type="ARBA" id="ARBA00022840"/>
    </source>
</evidence>
<keyword evidence="2" id="KW-0067">ATP-binding</keyword>
<protein>
    <submittedName>
        <fullName evidence="6">MoxR-like ATPase</fullName>
    </submittedName>
</protein>
<dbReference type="CDD" id="cd00009">
    <property type="entry name" value="AAA"/>
    <property type="match status" value="1"/>
</dbReference>
<evidence type="ECO:0000259" key="4">
    <source>
        <dbReference type="Pfam" id="PF07726"/>
    </source>
</evidence>
<gene>
    <name evidence="6" type="ORF">DFP97_101198</name>
</gene>
<dbReference type="Pfam" id="PF07726">
    <property type="entry name" value="AAA_3"/>
    <property type="match status" value="1"/>
</dbReference>
<organism evidence="6 7">
    <name type="scientific">Paenibacillus prosopidis</name>
    <dbReference type="NCBI Taxonomy" id="630520"/>
    <lineage>
        <taxon>Bacteria</taxon>
        <taxon>Bacillati</taxon>
        <taxon>Bacillota</taxon>
        <taxon>Bacilli</taxon>
        <taxon>Bacillales</taxon>
        <taxon>Paenibacillaceae</taxon>
        <taxon>Paenibacillus</taxon>
    </lineage>
</organism>
<dbReference type="SUPFAM" id="SSF52540">
    <property type="entry name" value="P-loop containing nucleoside triphosphate hydrolases"/>
    <property type="match status" value="1"/>
</dbReference>